<organism evidence="2 3">
    <name type="scientific">Colletotrichum abscissum</name>
    <dbReference type="NCBI Taxonomy" id="1671311"/>
    <lineage>
        <taxon>Eukaryota</taxon>
        <taxon>Fungi</taxon>
        <taxon>Dikarya</taxon>
        <taxon>Ascomycota</taxon>
        <taxon>Pezizomycotina</taxon>
        <taxon>Sordariomycetes</taxon>
        <taxon>Hypocreomycetidae</taxon>
        <taxon>Glomerellales</taxon>
        <taxon>Glomerellaceae</taxon>
        <taxon>Colletotrichum</taxon>
        <taxon>Colletotrichum acutatum species complex</taxon>
    </lineage>
</organism>
<accession>A0A9Q0B3T4</accession>
<feature type="compositionally biased region" description="Basic and acidic residues" evidence="1">
    <location>
        <begin position="1"/>
        <end position="12"/>
    </location>
</feature>
<feature type="region of interest" description="Disordered" evidence="1">
    <location>
        <begin position="1"/>
        <end position="24"/>
    </location>
</feature>
<evidence type="ECO:0000313" key="3">
    <source>
        <dbReference type="Proteomes" id="UP001056436"/>
    </source>
</evidence>
<feature type="region of interest" description="Disordered" evidence="1">
    <location>
        <begin position="44"/>
        <end position="92"/>
    </location>
</feature>
<dbReference type="AlphaFoldDB" id="A0A9Q0B3T4"/>
<protein>
    <submittedName>
        <fullName evidence="2">Uncharacterized protein</fullName>
    </submittedName>
</protein>
<sequence>MRKLIEKSEEWPMGRPGARAETGEKFPPHILHFLACRKETVEEREKGPQTRFFPVTASFQKTGGSPRAGERYDHPQKLEPLSPVLAPSPPCLRPEMGGDVHLPLLVDTARTHIGGGIETGVINNWVD</sequence>
<name>A0A9Q0B3T4_9PEZI</name>
<dbReference type="EMBL" id="SDAQ01000041">
    <property type="protein sequence ID" value="KAI3550756.1"/>
    <property type="molecule type" value="Genomic_DNA"/>
</dbReference>
<proteinExistence type="predicted"/>
<evidence type="ECO:0000313" key="2">
    <source>
        <dbReference type="EMBL" id="KAI3550756.1"/>
    </source>
</evidence>
<feature type="compositionally biased region" description="Basic and acidic residues" evidence="1">
    <location>
        <begin position="68"/>
        <end position="77"/>
    </location>
</feature>
<gene>
    <name evidence="2" type="ORF">CABS02_07555</name>
</gene>
<keyword evidence="3" id="KW-1185">Reference proteome</keyword>
<reference evidence="2" key="1">
    <citation type="submission" date="2019-01" db="EMBL/GenBank/DDBJ databases">
        <title>Colletotrichum abscissum LGMF1257.</title>
        <authorList>
            <person name="Baroncelli R."/>
        </authorList>
    </citation>
    <scope>NUCLEOTIDE SEQUENCE</scope>
    <source>
        <strain evidence="2">Ca142</strain>
    </source>
</reference>
<comment type="caution">
    <text evidence="2">The sequence shown here is derived from an EMBL/GenBank/DDBJ whole genome shotgun (WGS) entry which is preliminary data.</text>
</comment>
<evidence type="ECO:0000256" key="1">
    <source>
        <dbReference type="SAM" id="MobiDB-lite"/>
    </source>
</evidence>
<dbReference type="Proteomes" id="UP001056436">
    <property type="component" value="Unassembled WGS sequence"/>
</dbReference>